<dbReference type="Proteomes" id="UP000001075">
    <property type="component" value="Unassembled WGS sequence"/>
</dbReference>
<evidence type="ECO:0000313" key="1">
    <source>
        <dbReference type="EMBL" id="EGV94991.1"/>
    </source>
</evidence>
<reference evidence="2" key="1">
    <citation type="journal article" date="2011" name="Nat. Biotechnol.">
        <title>The genomic sequence of the Chinese hamster ovary (CHO)-K1 cell line.</title>
        <authorList>
            <person name="Xu X."/>
            <person name="Nagarajan H."/>
            <person name="Lewis N.E."/>
            <person name="Pan S."/>
            <person name="Cai Z."/>
            <person name="Liu X."/>
            <person name="Chen W."/>
            <person name="Xie M."/>
            <person name="Wang W."/>
            <person name="Hammond S."/>
            <person name="Andersen M.R."/>
            <person name="Neff N."/>
            <person name="Passarelli B."/>
            <person name="Koh W."/>
            <person name="Fan H.C."/>
            <person name="Wang J."/>
            <person name="Gui Y."/>
            <person name="Lee K.H."/>
            <person name="Betenbaugh M.J."/>
            <person name="Quake S.R."/>
            <person name="Famili I."/>
            <person name="Palsson B.O."/>
            <person name="Wang J."/>
        </authorList>
    </citation>
    <scope>NUCLEOTIDE SEQUENCE [LARGE SCALE GENOMIC DNA]</scope>
    <source>
        <strain evidence="2">CHO K1 cell line</strain>
    </source>
</reference>
<organism evidence="1 2">
    <name type="scientific">Cricetulus griseus</name>
    <name type="common">Chinese hamster</name>
    <name type="synonym">Cricetulus barabensis griseus</name>
    <dbReference type="NCBI Taxonomy" id="10029"/>
    <lineage>
        <taxon>Eukaryota</taxon>
        <taxon>Metazoa</taxon>
        <taxon>Chordata</taxon>
        <taxon>Craniata</taxon>
        <taxon>Vertebrata</taxon>
        <taxon>Euteleostomi</taxon>
        <taxon>Mammalia</taxon>
        <taxon>Eutheria</taxon>
        <taxon>Euarchontoglires</taxon>
        <taxon>Glires</taxon>
        <taxon>Rodentia</taxon>
        <taxon>Myomorpha</taxon>
        <taxon>Muroidea</taxon>
        <taxon>Cricetidae</taxon>
        <taxon>Cricetinae</taxon>
        <taxon>Cricetulus</taxon>
    </lineage>
</organism>
<dbReference type="EMBL" id="JH000066">
    <property type="protein sequence ID" value="EGV94991.1"/>
    <property type="molecule type" value="Genomic_DNA"/>
</dbReference>
<gene>
    <name evidence="1" type="ORF">I79_002831</name>
</gene>
<dbReference type="InParanoid" id="G3GYF5"/>
<name>G3GYF5_CRIGR</name>
<accession>G3GYF5</accession>
<dbReference type="AlphaFoldDB" id="G3GYF5"/>
<protein>
    <submittedName>
        <fullName evidence="1">Uncharacterized protein</fullName>
    </submittedName>
</protein>
<proteinExistence type="predicted"/>
<sequence length="64" mass="7346">MSRERNLEQLKFVQEVWNQKKMQTLMSLAHHPGLSMLGNSDVSSGSVLLYSTQLIMLKFGKYNT</sequence>
<evidence type="ECO:0000313" key="2">
    <source>
        <dbReference type="Proteomes" id="UP000001075"/>
    </source>
</evidence>